<dbReference type="InterPro" id="IPR027417">
    <property type="entry name" value="P-loop_NTPase"/>
</dbReference>
<protein>
    <submittedName>
        <fullName evidence="2">Late blight resistance homolog R1A-10</fullName>
    </submittedName>
</protein>
<gene>
    <name evidence="2" type="ORF">OLEA9_A118671</name>
</gene>
<dbReference type="SUPFAM" id="SSF52540">
    <property type="entry name" value="P-loop containing nucleoside triphosphate hydrolases"/>
    <property type="match status" value="1"/>
</dbReference>
<keyword evidence="3" id="KW-1185">Reference proteome</keyword>
<dbReference type="Gramene" id="OE9A118671T1">
    <property type="protein sequence ID" value="OE9A118671C1"/>
    <property type="gene ID" value="OE9A118671"/>
</dbReference>
<dbReference type="AlphaFoldDB" id="A0A8S0QYP4"/>
<dbReference type="GO" id="GO:0043531">
    <property type="term" value="F:ADP binding"/>
    <property type="evidence" value="ECO:0007669"/>
    <property type="project" value="InterPro"/>
</dbReference>
<comment type="caution">
    <text evidence="2">The sequence shown here is derived from an EMBL/GenBank/DDBJ whole genome shotgun (WGS) entry which is preliminary data.</text>
</comment>
<name>A0A8S0QYP4_OLEEU</name>
<evidence type="ECO:0000313" key="3">
    <source>
        <dbReference type="Proteomes" id="UP000594638"/>
    </source>
</evidence>
<evidence type="ECO:0000313" key="2">
    <source>
        <dbReference type="EMBL" id="CAA2971753.1"/>
    </source>
</evidence>
<dbReference type="Gene3D" id="1.20.5.4130">
    <property type="match status" value="1"/>
</dbReference>
<dbReference type="Pfam" id="PF00931">
    <property type="entry name" value="NB-ARC"/>
    <property type="match status" value="1"/>
</dbReference>
<dbReference type="EMBL" id="CACTIH010002024">
    <property type="protein sequence ID" value="CAA2971753.1"/>
    <property type="molecule type" value="Genomic_DNA"/>
</dbReference>
<evidence type="ECO:0000259" key="1">
    <source>
        <dbReference type="Pfam" id="PF00931"/>
    </source>
</evidence>
<feature type="domain" description="NB-ARC" evidence="1">
    <location>
        <begin position="190"/>
        <end position="269"/>
    </location>
</feature>
<dbReference type="InterPro" id="IPR002182">
    <property type="entry name" value="NB-ARC"/>
</dbReference>
<organism evidence="2 3">
    <name type="scientific">Olea europaea subsp. europaea</name>
    <dbReference type="NCBI Taxonomy" id="158383"/>
    <lineage>
        <taxon>Eukaryota</taxon>
        <taxon>Viridiplantae</taxon>
        <taxon>Streptophyta</taxon>
        <taxon>Embryophyta</taxon>
        <taxon>Tracheophyta</taxon>
        <taxon>Spermatophyta</taxon>
        <taxon>Magnoliopsida</taxon>
        <taxon>eudicotyledons</taxon>
        <taxon>Gunneridae</taxon>
        <taxon>Pentapetalae</taxon>
        <taxon>asterids</taxon>
        <taxon>lamiids</taxon>
        <taxon>Lamiales</taxon>
        <taxon>Oleaceae</taxon>
        <taxon>Oleeae</taxon>
        <taxon>Olea</taxon>
    </lineage>
</organism>
<proteinExistence type="predicted"/>
<sequence>MQTLDEQVKLHIDQLRFLLSKKETKSFHENLGFLRDFLEHSSQIGNEAINIFEPKIRNAAHAAQHNLKSHISNYSELSQCYRENLSLWQRLFGDKYPIVDKHYQLLHKIIQEIDFITKEVMKIKKILEHLQSRKSLRDFLSKLASKAKTIVLVSNNELTHIKDQMTSDSSKLNVVTIHGMDGCDSIKQLDDGMREAREEQLSEHLYKSLKGRKYLIVMDNVRDTKVWNLVWRLLPKDDEGSRVLLTTPNPNVVDYVRANVTIQESILSNYGHAMTLANIIAIGIILL</sequence>
<dbReference type="Gene3D" id="3.40.50.300">
    <property type="entry name" value="P-loop containing nucleotide triphosphate hydrolases"/>
    <property type="match status" value="1"/>
</dbReference>
<dbReference type="Proteomes" id="UP000594638">
    <property type="component" value="Unassembled WGS sequence"/>
</dbReference>
<dbReference type="OrthoDB" id="907023at2759"/>
<accession>A0A8S0QYP4</accession>
<reference evidence="2 3" key="1">
    <citation type="submission" date="2019-12" db="EMBL/GenBank/DDBJ databases">
        <authorList>
            <person name="Alioto T."/>
            <person name="Alioto T."/>
            <person name="Gomez Garrido J."/>
        </authorList>
    </citation>
    <scope>NUCLEOTIDE SEQUENCE [LARGE SCALE GENOMIC DNA]</scope>
</reference>